<accession>A0A2P4XU46</accession>
<evidence type="ECO:0000313" key="2">
    <source>
        <dbReference type="EMBL" id="POM69052.1"/>
    </source>
</evidence>
<protein>
    <submittedName>
        <fullName evidence="2">Uncharacterized protein</fullName>
    </submittedName>
</protein>
<dbReference type="OrthoDB" id="116593at2759"/>
<evidence type="ECO:0000313" key="3">
    <source>
        <dbReference type="Proteomes" id="UP000237271"/>
    </source>
</evidence>
<gene>
    <name evidence="2" type="ORF">PHPALM_14706</name>
</gene>
<keyword evidence="3" id="KW-1185">Reference proteome</keyword>
<feature type="compositionally biased region" description="Basic and acidic residues" evidence="1">
    <location>
        <begin position="7"/>
        <end position="24"/>
    </location>
</feature>
<dbReference type="EMBL" id="NCKW01007957">
    <property type="protein sequence ID" value="POM69052.1"/>
    <property type="molecule type" value="Genomic_DNA"/>
</dbReference>
<reference evidence="2 3" key="1">
    <citation type="journal article" date="2017" name="Genome Biol. Evol.">
        <title>Phytophthora megakarya and P. palmivora, closely related causal agents of cacao black pod rot, underwent increases in genome sizes and gene numbers by different mechanisms.</title>
        <authorList>
            <person name="Ali S.S."/>
            <person name="Shao J."/>
            <person name="Lary D.J."/>
            <person name="Kronmiller B."/>
            <person name="Shen D."/>
            <person name="Strem M.D."/>
            <person name="Amoako-Attah I."/>
            <person name="Akrofi A.Y."/>
            <person name="Begoude B.A."/>
            <person name="Ten Hoopen G.M."/>
            <person name="Coulibaly K."/>
            <person name="Kebe B.I."/>
            <person name="Melnick R.L."/>
            <person name="Guiltinan M.J."/>
            <person name="Tyler B.M."/>
            <person name="Meinhardt L.W."/>
            <person name="Bailey B.A."/>
        </authorList>
    </citation>
    <scope>NUCLEOTIDE SEQUENCE [LARGE SCALE GENOMIC DNA]</scope>
    <source>
        <strain evidence="3">sbr112.9</strain>
    </source>
</reference>
<comment type="caution">
    <text evidence="2">The sequence shown here is derived from an EMBL/GenBank/DDBJ whole genome shotgun (WGS) entry which is preliminary data.</text>
</comment>
<proteinExistence type="predicted"/>
<feature type="region of interest" description="Disordered" evidence="1">
    <location>
        <begin position="1"/>
        <end position="29"/>
    </location>
</feature>
<name>A0A2P4XU46_9STRA</name>
<dbReference type="AlphaFoldDB" id="A0A2P4XU46"/>
<sequence length="108" mass="11796">MAQSHLHLTDRVSVESLPKLRPDDTSLSTSYVEVESPIDPIRLEDGSLCVQPKVPCPPSAGRTSACSHTLQHQWSHLLGTQQLSAYVNNIGCHRDCIGDVPTRASTLH</sequence>
<dbReference type="Proteomes" id="UP000237271">
    <property type="component" value="Unassembled WGS sequence"/>
</dbReference>
<evidence type="ECO:0000256" key="1">
    <source>
        <dbReference type="SAM" id="MobiDB-lite"/>
    </source>
</evidence>
<organism evidence="2 3">
    <name type="scientific">Phytophthora palmivora</name>
    <dbReference type="NCBI Taxonomy" id="4796"/>
    <lineage>
        <taxon>Eukaryota</taxon>
        <taxon>Sar</taxon>
        <taxon>Stramenopiles</taxon>
        <taxon>Oomycota</taxon>
        <taxon>Peronosporomycetes</taxon>
        <taxon>Peronosporales</taxon>
        <taxon>Peronosporaceae</taxon>
        <taxon>Phytophthora</taxon>
    </lineage>
</organism>